<evidence type="ECO:0000256" key="7">
    <source>
        <dbReference type="ARBA" id="ARBA00023136"/>
    </source>
</evidence>
<dbReference type="GO" id="GO:0006865">
    <property type="term" value="P:amino acid transport"/>
    <property type="evidence" value="ECO:0007669"/>
    <property type="project" value="UniProtKB-KW"/>
</dbReference>
<keyword evidence="6 9" id="KW-1133">Transmembrane helix</keyword>
<evidence type="ECO:0000313" key="10">
    <source>
        <dbReference type="EMBL" id="RAI45887.1"/>
    </source>
</evidence>
<keyword evidence="3" id="KW-1003">Cell membrane</keyword>
<gene>
    <name evidence="10" type="ORF">CH341_01390</name>
</gene>
<evidence type="ECO:0000256" key="1">
    <source>
        <dbReference type="ARBA" id="ARBA00004651"/>
    </source>
</evidence>
<dbReference type="InterPro" id="IPR001851">
    <property type="entry name" value="ABC_transp_permease"/>
</dbReference>
<feature type="transmembrane region" description="Helical" evidence="9">
    <location>
        <begin position="223"/>
        <end position="250"/>
    </location>
</feature>
<reference evidence="10 11" key="1">
    <citation type="submission" date="2017-07" db="EMBL/GenBank/DDBJ databases">
        <title>Draft Genome Sequences of Select Purple Nonsulfur Bacteria.</title>
        <authorList>
            <person name="Lasarre B."/>
            <person name="Mckinlay J.B."/>
        </authorList>
    </citation>
    <scope>NUCLEOTIDE SEQUENCE [LARGE SCALE GENOMIC DNA]</scope>
    <source>
        <strain evidence="10 11">DSM 5909</strain>
    </source>
</reference>
<dbReference type="Proteomes" id="UP000249130">
    <property type="component" value="Unassembled WGS sequence"/>
</dbReference>
<feature type="transmembrane region" description="Helical" evidence="9">
    <location>
        <begin position="257"/>
        <end position="275"/>
    </location>
</feature>
<keyword evidence="7 9" id="KW-0472">Membrane</keyword>
<feature type="transmembrane region" description="Helical" evidence="9">
    <location>
        <begin position="94"/>
        <end position="114"/>
    </location>
</feature>
<comment type="caution">
    <text evidence="10">The sequence shown here is derived from an EMBL/GenBank/DDBJ whole genome shotgun (WGS) entry which is preliminary data.</text>
</comment>
<dbReference type="PANTHER" id="PTHR11795">
    <property type="entry name" value="BRANCHED-CHAIN AMINO ACID TRANSPORT SYSTEM PERMEASE PROTEIN LIVH"/>
    <property type="match status" value="1"/>
</dbReference>
<dbReference type="EMBL" id="NPEX01000005">
    <property type="protein sequence ID" value="RAI45887.1"/>
    <property type="molecule type" value="Genomic_DNA"/>
</dbReference>
<evidence type="ECO:0000256" key="6">
    <source>
        <dbReference type="ARBA" id="ARBA00022989"/>
    </source>
</evidence>
<evidence type="ECO:0000256" key="2">
    <source>
        <dbReference type="ARBA" id="ARBA00022448"/>
    </source>
</evidence>
<feature type="transmembrane region" description="Helical" evidence="9">
    <location>
        <begin position="134"/>
        <end position="158"/>
    </location>
</feature>
<evidence type="ECO:0000256" key="3">
    <source>
        <dbReference type="ARBA" id="ARBA00022475"/>
    </source>
</evidence>
<keyword evidence="11" id="KW-1185">Reference proteome</keyword>
<feature type="transmembrane region" description="Helical" evidence="9">
    <location>
        <begin position="187"/>
        <end position="211"/>
    </location>
</feature>
<dbReference type="InterPro" id="IPR052157">
    <property type="entry name" value="BCAA_transport_permease"/>
</dbReference>
<evidence type="ECO:0000256" key="8">
    <source>
        <dbReference type="ARBA" id="ARBA00037998"/>
    </source>
</evidence>
<proteinExistence type="inferred from homology"/>
<keyword evidence="4 9" id="KW-0812">Transmembrane</keyword>
<feature type="transmembrane region" description="Helical" evidence="9">
    <location>
        <begin position="60"/>
        <end position="82"/>
    </location>
</feature>
<dbReference type="OrthoDB" id="9807115at2"/>
<organism evidence="10 11">
    <name type="scientific">Rhodoplanes roseus</name>
    <dbReference type="NCBI Taxonomy" id="29409"/>
    <lineage>
        <taxon>Bacteria</taxon>
        <taxon>Pseudomonadati</taxon>
        <taxon>Pseudomonadota</taxon>
        <taxon>Alphaproteobacteria</taxon>
        <taxon>Hyphomicrobiales</taxon>
        <taxon>Nitrobacteraceae</taxon>
        <taxon>Rhodoplanes</taxon>
    </lineage>
</organism>
<dbReference type="RefSeq" id="WP_111417248.1">
    <property type="nucleotide sequence ID" value="NZ_NPEX01000005.1"/>
</dbReference>
<evidence type="ECO:0000313" key="11">
    <source>
        <dbReference type="Proteomes" id="UP000249130"/>
    </source>
</evidence>
<evidence type="ECO:0000256" key="4">
    <source>
        <dbReference type="ARBA" id="ARBA00022692"/>
    </source>
</evidence>
<comment type="similarity">
    <text evidence="8">Belongs to the binding-protein-dependent transport system permease family. LivHM subfamily.</text>
</comment>
<keyword evidence="2" id="KW-0813">Transport</keyword>
<evidence type="ECO:0000256" key="5">
    <source>
        <dbReference type="ARBA" id="ARBA00022970"/>
    </source>
</evidence>
<dbReference type="GO" id="GO:0022857">
    <property type="term" value="F:transmembrane transporter activity"/>
    <property type="evidence" value="ECO:0007669"/>
    <property type="project" value="InterPro"/>
</dbReference>
<evidence type="ECO:0000256" key="9">
    <source>
        <dbReference type="SAM" id="Phobius"/>
    </source>
</evidence>
<dbReference type="CDD" id="cd06582">
    <property type="entry name" value="TM_PBP1_LivH_like"/>
    <property type="match status" value="1"/>
</dbReference>
<dbReference type="AlphaFoldDB" id="A0A327L682"/>
<feature type="transmembrane region" description="Helical" evidence="9">
    <location>
        <begin position="12"/>
        <end position="30"/>
    </location>
</feature>
<dbReference type="GO" id="GO:0005886">
    <property type="term" value="C:plasma membrane"/>
    <property type="evidence" value="ECO:0007669"/>
    <property type="project" value="UniProtKB-SubCell"/>
</dbReference>
<name>A0A327L682_9BRAD</name>
<protein>
    <submittedName>
        <fullName evidence="10">Branched-chain amino acid ABC transporter permease</fullName>
    </submittedName>
</protein>
<accession>A0A327L682</accession>
<dbReference type="Pfam" id="PF02653">
    <property type="entry name" value="BPD_transp_2"/>
    <property type="match status" value="1"/>
</dbReference>
<dbReference type="PANTHER" id="PTHR11795:SF442">
    <property type="entry name" value="ABC TRANSPORTER ATP-BINDING PROTEIN"/>
    <property type="match status" value="1"/>
</dbReference>
<comment type="subcellular location">
    <subcellularLocation>
        <location evidence="1">Cell membrane</location>
        <topology evidence="1">Multi-pass membrane protein</topology>
    </subcellularLocation>
</comment>
<sequence>MNLWLTLAVNSVALGGLLFLLSSGFSLIFGLMRIPNLMHGSFFMLGAYFGVTFLDHGVNFWIAGIGAGLLTALIGGVIERFLLRRLEGQVLPQVLLTLGFAFIIGDLCLMIWTGDPWQPATPAHLQGAVRVAGLFFPIYRLVILAVAVVIAVALWILVDWTRLGAMIRAGVDDPPIARVVGIKVSQLFTLVFSLGAALAAFAGVMGAPYLSVYPGLDFEMLPLALIVVILGGTGSLLGALVGSFIIGFLYNFGQAMFPDLAYVILFLPMLLVLVLRPQGLFGKVVA</sequence>
<keyword evidence="5" id="KW-0029">Amino-acid transport</keyword>